<feature type="transmembrane region" description="Helical" evidence="6">
    <location>
        <begin position="177"/>
        <end position="194"/>
    </location>
</feature>
<dbReference type="EMBL" id="BAAARW010000011">
    <property type="protein sequence ID" value="GAA2413728.1"/>
    <property type="molecule type" value="Genomic_DNA"/>
</dbReference>
<evidence type="ECO:0000256" key="2">
    <source>
        <dbReference type="ARBA" id="ARBA00022475"/>
    </source>
</evidence>
<dbReference type="PANTHER" id="PTHR30074">
    <property type="entry name" value="FORMATE DEHYDROGENASE, NITRATE-INDUCIBLE, CYTOCHROME B556 FDN SUBUNIT"/>
    <property type="match status" value="1"/>
</dbReference>
<dbReference type="Gene3D" id="1.20.950.20">
    <property type="entry name" value="Transmembrane di-heme cytochromes, Chain C"/>
    <property type="match status" value="1"/>
</dbReference>
<comment type="subcellular location">
    <subcellularLocation>
        <location evidence="1">Cell membrane</location>
        <topology evidence="1">Multi-pass membrane protein</topology>
    </subcellularLocation>
</comment>
<dbReference type="InterPro" id="IPR016174">
    <property type="entry name" value="Di-haem_cyt_TM"/>
</dbReference>
<keyword evidence="4 6" id="KW-1133">Transmembrane helix</keyword>
<evidence type="ECO:0000256" key="1">
    <source>
        <dbReference type="ARBA" id="ARBA00004651"/>
    </source>
</evidence>
<organism evidence="7 8">
    <name type="scientific">Actinomadura vinacea</name>
    <dbReference type="NCBI Taxonomy" id="115336"/>
    <lineage>
        <taxon>Bacteria</taxon>
        <taxon>Bacillati</taxon>
        <taxon>Actinomycetota</taxon>
        <taxon>Actinomycetes</taxon>
        <taxon>Streptosporangiales</taxon>
        <taxon>Thermomonosporaceae</taxon>
        <taxon>Actinomadura</taxon>
    </lineage>
</organism>
<evidence type="ECO:0000256" key="4">
    <source>
        <dbReference type="ARBA" id="ARBA00022989"/>
    </source>
</evidence>
<keyword evidence="8" id="KW-1185">Reference proteome</keyword>
<dbReference type="InterPro" id="IPR051817">
    <property type="entry name" value="FDH_cytochrome_b556_subunit"/>
</dbReference>
<evidence type="ECO:0000313" key="7">
    <source>
        <dbReference type="EMBL" id="GAA2413728.1"/>
    </source>
</evidence>
<dbReference type="RefSeq" id="WP_344588905.1">
    <property type="nucleotide sequence ID" value="NZ_BAAARW010000011.1"/>
</dbReference>
<protein>
    <submittedName>
        <fullName evidence="7">Formate dehydrogenase subunit gamma</fullName>
    </submittedName>
</protein>
<proteinExistence type="predicted"/>
<name>A0ABN3IU89_9ACTN</name>
<dbReference type="Proteomes" id="UP001501231">
    <property type="component" value="Unassembled WGS sequence"/>
</dbReference>
<dbReference type="PANTHER" id="PTHR30074:SF6">
    <property type="entry name" value="FORMATE DEHYDROGENASE GAMMA SUBUNIT"/>
    <property type="match status" value="1"/>
</dbReference>
<keyword evidence="5 6" id="KW-0472">Membrane</keyword>
<evidence type="ECO:0000256" key="5">
    <source>
        <dbReference type="ARBA" id="ARBA00023136"/>
    </source>
</evidence>
<reference evidence="7 8" key="1">
    <citation type="journal article" date="2019" name="Int. J. Syst. Evol. Microbiol.">
        <title>The Global Catalogue of Microorganisms (GCM) 10K type strain sequencing project: providing services to taxonomists for standard genome sequencing and annotation.</title>
        <authorList>
            <consortium name="The Broad Institute Genomics Platform"/>
            <consortium name="The Broad Institute Genome Sequencing Center for Infectious Disease"/>
            <person name="Wu L."/>
            <person name="Ma J."/>
        </authorList>
    </citation>
    <scope>NUCLEOTIDE SEQUENCE [LARGE SCALE GENOMIC DNA]</scope>
    <source>
        <strain evidence="7 8">JCM 3325</strain>
    </source>
</reference>
<keyword evidence="3 6" id="KW-0812">Transmembrane</keyword>
<accession>A0ABN3IU89</accession>
<feature type="transmembrane region" description="Helical" evidence="6">
    <location>
        <begin position="53"/>
        <end position="74"/>
    </location>
</feature>
<feature type="transmembrane region" description="Helical" evidence="6">
    <location>
        <begin position="20"/>
        <end position="41"/>
    </location>
</feature>
<dbReference type="SUPFAM" id="SSF81342">
    <property type="entry name" value="Transmembrane di-heme cytochromes"/>
    <property type="match status" value="1"/>
</dbReference>
<feature type="transmembrane region" description="Helical" evidence="6">
    <location>
        <begin position="138"/>
        <end position="157"/>
    </location>
</feature>
<evidence type="ECO:0000313" key="8">
    <source>
        <dbReference type="Proteomes" id="UP001501231"/>
    </source>
</evidence>
<evidence type="ECO:0000256" key="6">
    <source>
        <dbReference type="SAM" id="Phobius"/>
    </source>
</evidence>
<sequence>MPRPDPLDRFSRAERWVHHLTALLMLVCLVTAALLYVPALAAEVGRRDLIKPLHVWAGYALPVPVLLGLLSRAFRADLRRLDRFGPHDWEWLRSADRRAVARVEGGDAGGGGAGGYRAAGPVVRGVIPIGKFNPGQKLNAAFTAGAVLVMLGTGTILTFPGPWPDRLRTGATFVHDWLFLIIVVVTLGHLWYALRDRGALGAMVTGRVGRDWAARHHPGWLDEAVRADPAVQDRAVQEPAVQDRAGPEGA</sequence>
<comment type="caution">
    <text evidence="7">The sequence shown here is derived from an EMBL/GenBank/DDBJ whole genome shotgun (WGS) entry which is preliminary data.</text>
</comment>
<gene>
    <name evidence="7" type="ORF">GCM10010191_24400</name>
</gene>
<keyword evidence="2" id="KW-1003">Cell membrane</keyword>
<evidence type="ECO:0000256" key="3">
    <source>
        <dbReference type="ARBA" id="ARBA00022692"/>
    </source>
</evidence>